<dbReference type="InterPro" id="IPR043502">
    <property type="entry name" value="DNA/RNA_pol_sf"/>
</dbReference>
<evidence type="ECO:0000313" key="5">
    <source>
        <dbReference type="EMBL" id="KAL1274220.1"/>
    </source>
</evidence>
<comment type="caution">
    <text evidence="5">The sequence shown here is derived from an EMBL/GenBank/DDBJ whole genome shotgun (WGS) entry which is preliminary data.</text>
</comment>
<dbReference type="PANTHER" id="PTHR24559:SF435">
    <property type="entry name" value="RIBONUCLEASE H"/>
    <property type="match status" value="1"/>
</dbReference>
<accession>A0ABR3NBB7</accession>
<evidence type="ECO:0000256" key="3">
    <source>
        <dbReference type="SAM" id="MobiDB-lite"/>
    </source>
</evidence>
<proteinExistence type="inferred from homology"/>
<feature type="domain" description="Reverse transcriptase" evidence="4">
    <location>
        <begin position="293"/>
        <end position="358"/>
    </location>
</feature>
<dbReference type="InterPro" id="IPR043128">
    <property type="entry name" value="Rev_trsase/Diguanyl_cyclase"/>
</dbReference>
<dbReference type="Gene3D" id="3.10.10.10">
    <property type="entry name" value="HIV Type 1 Reverse Transcriptase, subunit A, domain 1"/>
    <property type="match status" value="1"/>
</dbReference>
<dbReference type="PANTHER" id="PTHR24559">
    <property type="entry name" value="TRANSPOSON TY3-I GAG-POL POLYPROTEIN"/>
    <property type="match status" value="1"/>
</dbReference>
<dbReference type="Pfam" id="PF00078">
    <property type="entry name" value="RVT_1"/>
    <property type="match status" value="1"/>
</dbReference>
<dbReference type="Proteomes" id="UP001558613">
    <property type="component" value="Unassembled WGS sequence"/>
</dbReference>
<evidence type="ECO:0000256" key="2">
    <source>
        <dbReference type="ARBA" id="ARBA00012180"/>
    </source>
</evidence>
<evidence type="ECO:0000259" key="4">
    <source>
        <dbReference type="Pfam" id="PF00078"/>
    </source>
</evidence>
<feature type="region of interest" description="Disordered" evidence="3">
    <location>
        <begin position="1"/>
        <end position="71"/>
    </location>
</feature>
<gene>
    <name evidence="5" type="ORF">QQF64_027034</name>
</gene>
<organism evidence="5 6">
    <name type="scientific">Cirrhinus molitorella</name>
    <name type="common">mud carp</name>
    <dbReference type="NCBI Taxonomy" id="172907"/>
    <lineage>
        <taxon>Eukaryota</taxon>
        <taxon>Metazoa</taxon>
        <taxon>Chordata</taxon>
        <taxon>Craniata</taxon>
        <taxon>Vertebrata</taxon>
        <taxon>Euteleostomi</taxon>
        <taxon>Actinopterygii</taxon>
        <taxon>Neopterygii</taxon>
        <taxon>Teleostei</taxon>
        <taxon>Ostariophysi</taxon>
        <taxon>Cypriniformes</taxon>
        <taxon>Cyprinidae</taxon>
        <taxon>Labeoninae</taxon>
        <taxon>Labeonini</taxon>
        <taxon>Cirrhinus</taxon>
    </lineage>
</organism>
<dbReference type="InterPro" id="IPR053134">
    <property type="entry name" value="RNA-dir_DNA_polymerase"/>
</dbReference>
<dbReference type="EC" id="3.1.26.4" evidence="2"/>
<name>A0ABR3NBB7_9TELE</name>
<protein>
    <recommendedName>
        <fullName evidence="2">ribonuclease H</fullName>
        <ecNumber evidence="2">3.1.26.4</ecNumber>
    </recommendedName>
</protein>
<comment type="similarity">
    <text evidence="1">Belongs to the beta type-B retroviral polymerase family. HERV class-II K(HML-2) pol subfamily.</text>
</comment>
<dbReference type="SUPFAM" id="SSF56672">
    <property type="entry name" value="DNA/RNA polymerases"/>
    <property type="match status" value="1"/>
</dbReference>
<dbReference type="InterPro" id="IPR000477">
    <property type="entry name" value="RT_dom"/>
</dbReference>
<dbReference type="CDD" id="cd01647">
    <property type="entry name" value="RT_LTR"/>
    <property type="match status" value="1"/>
</dbReference>
<dbReference type="EMBL" id="JAYMGO010000005">
    <property type="protein sequence ID" value="KAL1274220.1"/>
    <property type="molecule type" value="Genomic_DNA"/>
</dbReference>
<evidence type="ECO:0000256" key="1">
    <source>
        <dbReference type="ARBA" id="ARBA00010879"/>
    </source>
</evidence>
<evidence type="ECO:0000313" key="6">
    <source>
        <dbReference type="Proteomes" id="UP001558613"/>
    </source>
</evidence>
<sequence>MIHSRGPRSCGLGGPDSGGPKGYGPRGPDSGGPKFDGPGEANSGLKFGGPGRPNYAGHESNGPGGLNSSGVVRHLSGEARRLVLNLPPNEQTTDRAFEELRAEYSDMQTSLDPLADFYERYQRPGESSCSYANALEATLHLVEEAQLAPMKPRLLSFCELQAEFGNLAQESKKFQTQPKTKKTYAQVQFTTTSGNQSVENLRTEKVNRQYSELTELTDLNAVTVKSEKQLILLQDLLRRNADVFSKHSMDYGHTTTVQHEIPLVDPKPFHLPYGKIPSSQVYPNNLISSPGDGTLRICVGYRKFNSCSTRDAFPLPRIEDALEALGQARFFSTLDLTSGYWQIEVAEHDKHKTAFSTPMGLY</sequence>
<keyword evidence="6" id="KW-1185">Reference proteome</keyword>
<reference evidence="5 6" key="1">
    <citation type="submission" date="2023-09" db="EMBL/GenBank/DDBJ databases">
        <authorList>
            <person name="Wang M."/>
        </authorList>
    </citation>
    <scope>NUCLEOTIDE SEQUENCE [LARGE SCALE GENOMIC DNA]</scope>
    <source>
        <strain evidence="5">GT-2023</strain>
        <tissue evidence="5">Liver</tissue>
    </source>
</reference>
<dbReference type="Gene3D" id="3.30.70.270">
    <property type="match status" value="1"/>
</dbReference>
<feature type="compositionally biased region" description="Gly residues" evidence="3">
    <location>
        <begin position="11"/>
        <end position="25"/>
    </location>
</feature>